<dbReference type="Pfam" id="PF15395">
    <property type="entry name" value="DUF4617"/>
    <property type="match status" value="1"/>
</dbReference>
<feature type="region of interest" description="Disordered" evidence="1">
    <location>
        <begin position="1148"/>
        <end position="1249"/>
    </location>
</feature>
<dbReference type="PANTHER" id="PTHR21604:SF0">
    <property type="entry name" value="RETROELEMENT SILENCING FACTOR 1"/>
    <property type="match status" value="1"/>
</dbReference>
<name>A0ABC9VUZ3_GRUJA</name>
<dbReference type="EMBL" id="BAAFJT010000001">
    <property type="protein sequence ID" value="GAB0177018.1"/>
    <property type="molecule type" value="Genomic_DNA"/>
</dbReference>
<feature type="compositionally biased region" description="Polar residues" evidence="1">
    <location>
        <begin position="958"/>
        <end position="969"/>
    </location>
</feature>
<feature type="region of interest" description="Disordered" evidence="1">
    <location>
        <begin position="998"/>
        <end position="1054"/>
    </location>
</feature>
<feature type="region of interest" description="Disordered" evidence="1">
    <location>
        <begin position="252"/>
        <end position="335"/>
    </location>
</feature>
<feature type="compositionally biased region" description="Basic and acidic residues" evidence="1">
    <location>
        <begin position="1362"/>
        <end position="1387"/>
    </location>
</feature>
<evidence type="ECO:0000313" key="3">
    <source>
        <dbReference type="Proteomes" id="UP001623348"/>
    </source>
</evidence>
<dbReference type="PANTHER" id="PTHR21604">
    <property type="entry name" value="RETROELEMENT SILENCING FACTOR 1"/>
    <property type="match status" value="1"/>
</dbReference>
<comment type="caution">
    <text evidence="2">The sequence shown here is derived from an EMBL/GenBank/DDBJ whole genome shotgun (WGS) entry which is preliminary data.</text>
</comment>
<keyword evidence="3" id="KW-1185">Reference proteome</keyword>
<feature type="compositionally biased region" description="Basic and acidic residues" evidence="1">
    <location>
        <begin position="1168"/>
        <end position="1179"/>
    </location>
</feature>
<feature type="region of interest" description="Disordered" evidence="1">
    <location>
        <begin position="498"/>
        <end position="527"/>
    </location>
</feature>
<gene>
    <name evidence="2" type="ORF">GRJ2_000167000</name>
</gene>
<feature type="compositionally biased region" description="Polar residues" evidence="1">
    <location>
        <begin position="257"/>
        <end position="270"/>
    </location>
</feature>
<feature type="compositionally biased region" description="Polar residues" evidence="1">
    <location>
        <begin position="278"/>
        <end position="327"/>
    </location>
</feature>
<protein>
    <submittedName>
        <fullName evidence="2">Retroelement silencing factor 1</fullName>
    </submittedName>
</protein>
<feature type="region of interest" description="Disordered" evidence="1">
    <location>
        <begin position="951"/>
        <end position="974"/>
    </location>
</feature>
<feature type="region of interest" description="Disordered" evidence="1">
    <location>
        <begin position="1336"/>
        <end position="1392"/>
    </location>
</feature>
<accession>A0ABC9VUZ3</accession>
<reference evidence="2 3" key="1">
    <citation type="submission" date="2024-06" db="EMBL/GenBank/DDBJ databases">
        <title>The draft genome of Grus japonensis, version 3.</title>
        <authorList>
            <person name="Nabeshima K."/>
            <person name="Suzuki S."/>
            <person name="Onuma M."/>
        </authorList>
    </citation>
    <scope>NUCLEOTIDE SEQUENCE [LARGE SCALE GENOMIC DNA]</scope>
    <source>
        <strain evidence="2 3">451A</strain>
    </source>
</reference>
<proteinExistence type="predicted"/>
<feature type="compositionally biased region" description="Basic residues" evidence="1">
    <location>
        <begin position="1037"/>
        <end position="1049"/>
    </location>
</feature>
<evidence type="ECO:0000313" key="2">
    <source>
        <dbReference type="EMBL" id="GAB0177018.1"/>
    </source>
</evidence>
<organism evidence="2 3">
    <name type="scientific">Grus japonensis</name>
    <name type="common">Japanese crane</name>
    <name type="synonym">Red-crowned crane</name>
    <dbReference type="NCBI Taxonomy" id="30415"/>
    <lineage>
        <taxon>Eukaryota</taxon>
        <taxon>Metazoa</taxon>
        <taxon>Chordata</taxon>
        <taxon>Craniata</taxon>
        <taxon>Vertebrata</taxon>
        <taxon>Euteleostomi</taxon>
        <taxon>Archelosauria</taxon>
        <taxon>Archosauria</taxon>
        <taxon>Dinosauria</taxon>
        <taxon>Saurischia</taxon>
        <taxon>Theropoda</taxon>
        <taxon>Coelurosauria</taxon>
        <taxon>Aves</taxon>
        <taxon>Neognathae</taxon>
        <taxon>Neoaves</taxon>
        <taxon>Gruiformes</taxon>
        <taxon>Gruidae</taxon>
        <taxon>Grus</taxon>
    </lineage>
</organism>
<feature type="compositionally biased region" description="Basic residues" evidence="1">
    <location>
        <begin position="1336"/>
        <end position="1347"/>
    </location>
</feature>
<sequence>MVIFGVILMTMKKEKLTISPFRSTANIRLGISLEYSEGPQRGPNSIDEAHSITSRVAKWAGEIDALDQGEPSVIPICSQSEVSDAVTKAACVQAIYKCGESSDTPISTTVDYTMEVILPLYSTLVRPHLEYCIQLWGPQYKRDMELLERVQRRAMKLIKSLEHLSYEDRLRELGLFSLEKRRLWGDLIVAFQYLKGPTGKLERDCLSGSVVIGQGLLVTSLWYFRVIDAINLQVNIVYFLPLIMLKVPNQNVPPSPSATARTESPILNSSPEERNDKNVANANNRGLEVTQSNPQVEQGSLSSSCTPVPSQSKLPAQLNNPESTPILEQSGARASASSQKTVASLNNASCCNQVDSSIKSASKSFPASPKNSSFLQFVLSSTNILKEKTAGATADRILTSLLCSEKPLVDTSVSGGSLLKDTSEKKVESLKGEQAFMVHTKSPVSEPTKSDEAKVQNDLVQKKMPFTENTSFKQSNYKYSVEELAACLGLWRKHPSKSVSEQKSQSDESPTANQISPSSQNTKNREQNNVLVSTDEAILPVTTASVGQKLDTLSCNLIKSFELQVAVVSPLVLSEQRTQSDQADKCPVSAGKTYSGIDLGRTCSLQEEGKNGISVVNADKGTTETVQSSPSDCVLIQKVDSHLQQTKLADGNRIVKTNVSANDLYNENQRKVSQSAQDARENLQPGLHNKPSLPELGMNFSSQSFQEGITDHKDKQAVLEAGDTSAAVLEEQMFCISSVCSLVEGDTFYNPQIASIFRSVPETHALNGTSSEGSASEPREKEPQLDLYKNELSNNTLQRESSLQKMLDKSTSCMSKAGKILDGITTSHLEKESSGNPLKAISISEQKKSFNASFKHPKNDLEIVGSINQALAQNSLDFSICVTAETNVFTAPRDNSKQNNMSNKNSTEKVINLFGAEPITCLNNQLSELVKEFPYGIEGVDILPKEPVQNDSVDEQMENQPQKETQICDGNSHLKDPVDQIKIAMLSTDQMRELLPAHNQCSSSDSKRVSSQQSEKASAEKENLGGSIQPSQSLCEKKKKPQNPSKPRKKKDDCSLMDWQSVACPCKPGTSGSDKNDDQLSKAENTSLADTHVNNSKSDAVMKNDCAVGNLPISEEIPDSVSKKHIYKYTSVMNKKARLKVNNEYKPLTTQQEKNGPLNSSENQDVDISERSSWKEELQINRGTPLLDKEFHSDKKEHQTVSEELSEQAGHMDADNMTKSSKKKEKVFKKESLSKDKTKTSLAMKSKTDVHKFAKSETVEIELAEVNERQKIKSCEENSAEEQNCRKQREILGQDVGINTKEKAKLSAEINHKKLNSYRADTVKFPNFGTVDLKSRNHKYSQHKSMKVHPSQEQSYKRKRKENMIGKRDPKKTKVEEERLKQSEPKNSKQLSYNCMTNTDKAKKMNGENGWKQKSSLADRSVLKLQRKRARSSTISKNYFSNKERRLDGQNKDKYSEKIFPDKNLLYLNRRNNRLKLHLQKEPKKHYLNRVAFKRTAQERIYLTKLETSPVRPVWHTKSKVSQNSPDAKRDACVSEVGKSRKQEVLEFKLCPDILFRNPTTDEESLAAKNSREREKAVVAGVKSKKEDWLKCDAVKQKKLEEISTAEDSIPLDKAIQILDGDGEALHIQIKDSKEIFQTYRKMYLEKKMQKP</sequence>
<dbReference type="Proteomes" id="UP001623348">
    <property type="component" value="Unassembled WGS sequence"/>
</dbReference>
<feature type="compositionally biased region" description="Basic and acidic residues" evidence="1">
    <location>
        <begin position="1187"/>
        <end position="1201"/>
    </location>
</feature>
<feature type="compositionally biased region" description="Polar residues" evidence="1">
    <location>
        <begin position="1148"/>
        <end position="1163"/>
    </location>
</feature>
<feature type="compositionally biased region" description="Basic and acidic residues" evidence="1">
    <location>
        <begin position="1228"/>
        <end position="1239"/>
    </location>
</feature>
<dbReference type="InterPro" id="IPR027866">
    <property type="entry name" value="RESF1"/>
</dbReference>
<evidence type="ECO:0000256" key="1">
    <source>
        <dbReference type="SAM" id="MobiDB-lite"/>
    </source>
</evidence>
<feature type="compositionally biased region" description="Low complexity" evidence="1">
    <location>
        <begin position="1000"/>
        <end position="1014"/>
    </location>
</feature>